<dbReference type="InterPro" id="IPR009003">
    <property type="entry name" value="Peptidase_S1_PA"/>
</dbReference>
<accession>A0AAV5CKQ9</accession>
<dbReference type="AlphaFoldDB" id="A0AAV5CKQ9"/>
<comment type="caution">
    <text evidence="1">The sequence shown here is derived from an EMBL/GenBank/DDBJ whole genome shotgun (WGS) entry which is preliminary data.</text>
</comment>
<sequence length="157" mass="17951">MAPSKFETASRNALAYRGATVSILQGEIDGSRKEILGTGFIIRRDSGGCFVMTCHHVIKEYYKKYRHVYTLWLRLHGADQDLRGRVRYRDRDRDLAVIRIRNLPQGLVPTPLKFSFRKNIGKIVVLLGYFNPPQREDLLNEEEVISHDPASVPGVIV</sequence>
<dbReference type="InterPro" id="IPR043504">
    <property type="entry name" value="Peptidase_S1_PA_chymotrypsin"/>
</dbReference>
<evidence type="ECO:0000313" key="2">
    <source>
        <dbReference type="Proteomes" id="UP001054889"/>
    </source>
</evidence>
<dbReference type="Gene3D" id="2.40.10.10">
    <property type="entry name" value="Trypsin-like serine proteases"/>
    <property type="match status" value="1"/>
</dbReference>
<gene>
    <name evidence="1" type="primary">ga15664</name>
    <name evidence="1" type="ORF">PR202_ga15664</name>
</gene>
<protein>
    <recommendedName>
        <fullName evidence="3">Trypsin-like peptidase domain-containing protein</fullName>
    </recommendedName>
</protein>
<dbReference type="SUPFAM" id="SSF50494">
    <property type="entry name" value="Trypsin-like serine proteases"/>
    <property type="match status" value="1"/>
</dbReference>
<proteinExistence type="predicted"/>
<dbReference type="EMBL" id="BQKI01000007">
    <property type="protein sequence ID" value="GJM98635.1"/>
    <property type="molecule type" value="Genomic_DNA"/>
</dbReference>
<name>A0AAV5CKQ9_ELECO</name>
<evidence type="ECO:0008006" key="3">
    <source>
        <dbReference type="Google" id="ProtNLM"/>
    </source>
</evidence>
<dbReference type="Proteomes" id="UP001054889">
    <property type="component" value="Unassembled WGS sequence"/>
</dbReference>
<evidence type="ECO:0000313" key="1">
    <source>
        <dbReference type="EMBL" id="GJM98635.1"/>
    </source>
</evidence>
<dbReference type="Pfam" id="PF13365">
    <property type="entry name" value="Trypsin_2"/>
    <property type="match status" value="1"/>
</dbReference>
<keyword evidence="2" id="KW-1185">Reference proteome</keyword>
<reference evidence="1" key="1">
    <citation type="journal article" date="2018" name="DNA Res.">
        <title>Multiple hybrid de novo genome assembly of finger millet, an orphan allotetraploid crop.</title>
        <authorList>
            <person name="Hatakeyama M."/>
            <person name="Aluri S."/>
            <person name="Balachadran M.T."/>
            <person name="Sivarajan S.R."/>
            <person name="Patrignani A."/>
            <person name="Gruter S."/>
            <person name="Poveda L."/>
            <person name="Shimizu-Inatsugi R."/>
            <person name="Baeten J."/>
            <person name="Francoijs K.J."/>
            <person name="Nataraja K.N."/>
            <person name="Reddy Y.A.N."/>
            <person name="Phadnis S."/>
            <person name="Ravikumar R.L."/>
            <person name="Schlapbach R."/>
            <person name="Sreeman S.M."/>
            <person name="Shimizu K.K."/>
        </authorList>
    </citation>
    <scope>NUCLEOTIDE SEQUENCE</scope>
</reference>
<organism evidence="1 2">
    <name type="scientific">Eleusine coracana subsp. coracana</name>
    <dbReference type="NCBI Taxonomy" id="191504"/>
    <lineage>
        <taxon>Eukaryota</taxon>
        <taxon>Viridiplantae</taxon>
        <taxon>Streptophyta</taxon>
        <taxon>Embryophyta</taxon>
        <taxon>Tracheophyta</taxon>
        <taxon>Spermatophyta</taxon>
        <taxon>Magnoliopsida</taxon>
        <taxon>Liliopsida</taxon>
        <taxon>Poales</taxon>
        <taxon>Poaceae</taxon>
        <taxon>PACMAD clade</taxon>
        <taxon>Chloridoideae</taxon>
        <taxon>Cynodonteae</taxon>
        <taxon>Eleusininae</taxon>
        <taxon>Eleusine</taxon>
    </lineage>
</organism>
<reference evidence="1" key="2">
    <citation type="submission" date="2021-12" db="EMBL/GenBank/DDBJ databases">
        <title>Resequencing data analysis of finger millet.</title>
        <authorList>
            <person name="Hatakeyama M."/>
            <person name="Aluri S."/>
            <person name="Balachadran M.T."/>
            <person name="Sivarajan S.R."/>
            <person name="Poveda L."/>
            <person name="Shimizu-Inatsugi R."/>
            <person name="Schlapbach R."/>
            <person name="Sreeman S.M."/>
            <person name="Shimizu K.K."/>
        </authorList>
    </citation>
    <scope>NUCLEOTIDE SEQUENCE</scope>
</reference>